<evidence type="ECO:0000256" key="2">
    <source>
        <dbReference type="ARBA" id="ARBA00023015"/>
    </source>
</evidence>
<protein>
    <submittedName>
        <fullName evidence="8">SigE family RNA polymerase sigma factor</fullName>
    </submittedName>
</protein>
<evidence type="ECO:0000256" key="5">
    <source>
        <dbReference type="ARBA" id="ARBA00023163"/>
    </source>
</evidence>
<dbReference type="InterPro" id="IPR013324">
    <property type="entry name" value="RNA_pol_sigma_r3/r4-like"/>
</dbReference>
<organism evidence="8 9">
    <name type="scientific">Catenulispora pinistramenti</name>
    <dbReference type="NCBI Taxonomy" id="2705254"/>
    <lineage>
        <taxon>Bacteria</taxon>
        <taxon>Bacillati</taxon>
        <taxon>Actinomycetota</taxon>
        <taxon>Actinomycetes</taxon>
        <taxon>Catenulisporales</taxon>
        <taxon>Catenulisporaceae</taxon>
        <taxon>Catenulispora</taxon>
    </lineage>
</organism>
<keyword evidence="2" id="KW-0805">Transcription regulation</keyword>
<keyword evidence="9" id="KW-1185">Reference proteome</keyword>
<reference evidence="8 9" key="1">
    <citation type="submission" date="2020-02" db="EMBL/GenBank/DDBJ databases">
        <title>Acidophilic actinobacteria isolated from forest soil.</title>
        <authorList>
            <person name="Golinska P."/>
        </authorList>
    </citation>
    <scope>NUCLEOTIDE SEQUENCE [LARGE SCALE GENOMIC DNA]</scope>
    <source>
        <strain evidence="8 9">NL8</strain>
    </source>
</reference>
<dbReference type="Pfam" id="PF08281">
    <property type="entry name" value="Sigma70_r4_2"/>
    <property type="match status" value="1"/>
</dbReference>
<sequence>MGELARDAEFTEFARARAPWLRKVGYLLCGDWHRADDLVQASMLRLYTSWHRAGQVENIDGYARRTLINVFLAEQRGPWWQRVVNHEREPDPEVLADARSATVLDLDAALDLRAALAALPPRQRAAVVLRYYCDLSVDQTAEILQCSAGNVKSQTWHGLKTLRVRLESGAADTMEGRGL</sequence>
<dbReference type="NCBIfam" id="TIGR02937">
    <property type="entry name" value="sigma70-ECF"/>
    <property type="match status" value="1"/>
</dbReference>
<dbReference type="InterPro" id="IPR007627">
    <property type="entry name" value="RNA_pol_sigma70_r2"/>
</dbReference>
<dbReference type="Gene3D" id="1.10.10.10">
    <property type="entry name" value="Winged helix-like DNA-binding domain superfamily/Winged helix DNA-binding domain"/>
    <property type="match status" value="1"/>
</dbReference>
<keyword evidence="4" id="KW-0238">DNA-binding</keyword>
<dbReference type="PANTHER" id="PTHR43133">
    <property type="entry name" value="RNA POLYMERASE ECF-TYPE SIGMA FACTO"/>
    <property type="match status" value="1"/>
</dbReference>
<feature type="domain" description="RNA polymerase sigma factor 70 region 4 type 2" evidence="7">
    <location>
        <begin position="111"/>
        <end position="161"/>
    </location>
</feature>
<feature type="domain" description="RNA polymerase sigma-70 region 2" evidence="6">
    <location>
        <begin position="15"/>
        <end position="76"/>
    </location>
</feature>
<dbReference type="InterPro" id="IPR039425">
    <property type="entry name" value="RNA_pol_sigma-70-like"/>
</dbReference>
<keyword evidence="3" id="KW-0731">Sigma factor</keyword>
<evidence type="ECO:0000256" key="3">
    <source>
        <dbReference type="ARBA" id="ARBA00023082"/>
    </source>
</evidence>
<keyword evidence="5" id="KW-0804">Transcription</keyword>
<name>A0ABS5KRG3_9ACTN</name>
<dbReference type="SUPFAM" id="SSF88659">
    <property type="entry name" value="Sigma3 and sigma4 domains of RNA polymerase sigma factors"/>
    <property type="match status" value="1"/>
</dbReference>
<dbReference type="PANTHER" id="PTHR43133:SF50">
    <property type="entry name" value="ECF RNA POLYMERASE SIGMA FACTOR SIGM"/>
    <property type="match status" value="1"/>
</dbReference>
<dbReference type="InterPro" id="IPR014284">
    <property type="entry name" value="RNA_pol_sigma-70_dom"/>
</dbReference>
<evidence type="ECO:0000256" key="4">
    <source>
        <dbReference type="ARBA" id="ARBA00023125"/>
    </source>
</evidence>
<dbReference type="Proteomes" id="UP000730482">
    <property type="component" value="Unassembled WGS sequence"/>
</dbReference>
<evidence type="ECO:0000259" key="6">
    <source>
        <dbReference type="Pfam" id="PF04542"/>
    </source>
</evidence>
<evidence type="ECO:0000259" key="7">
    <source>
        <dbReference type="Pfam" id="PF08281"/>
    </source>
</evidence>
<proteinExistence type="inferred from homology"/>
<dbReference type="EMBL" id="JAAFYZ010000052">
    <property type="protein sequence ID" value="MBS2548609.1"/>
    <property type="molecule type" value="Genomic_DNA"/>
</dbReference>
<accession>A0ABS5KRG3</accession>
<comment type="similarity">
    <text evidence="1">Belongs to the sigma-70 factor family. ECF subfamily.</text>
</comment>
<dbReference type="InterPro" id="IPR013325">
    <property type="entry name" value="RNA_pol_sigma_r2"/>
</dbReference>
<evidence type="ECO:0000256" key="1">
    <source>
        <dbReference type="ARBA" id="ARBA00010641"/>
    </source>
</evidence>
<dbReference type="Gene3D" id="1.10.1740.10">
    <property type="match status" value="1"/>
</dbReference>
<comment type="caution">
    <text evidence="8">The sequence shown here is derived from an EMBL/GenBank/DDBJ whole genome shotgun (WGS) entry which is preliminary data.</text>
</comment>
<gene>
    <name evidence="8" type="ORF">KGQ19_17210</name>
</gene>
<evidence type="ECO:0000313" key="8">
    <source>
        <dbReference type="EMBL" id="MBS2548609.1"/>
    </source>
</evidence>
<dbReference type="RefSeq" id="WP_212010190.1">
    <property type="nucleotide sequence ID" value="NZ_JAAFYZ010000052.1"/>
</dbReference>
<dbReference type="SUPFAM" id="SSF88946">
    <property type="entry name" value="Sigma2 domain of RNA polymerase sigma factors"/>
    <property type="match status" value="1"/>
</dbReference>
<evidence type="ECO:0000313" key="9">
    <source>
        <dbReference type="Proteomes" id="UP000730482"/>
    </source>
</evidence>
<dbReference type="Pfam" id="PF04542">
    <property type="entry name" value="Sigma70_r2"/>
    <property type="match status" value="1"/>
</dbReference>
<dbReference type="InterPro" id="IPR036388">
    <property type="entry name" value="WH-like_DNA-bd_sf"/>
</dbReference>
<dbReference type="InterPro" id="IPR013249">
    <property type="entry name" value="RNA_pol_sigma70_r4_t2"/>
</dbReference>